<accession>A0A914UNF4</accession>
<organism evidence="2 3">
    <name type="scientific">Plectus sambesii</name>
    <dbReference type="NCBI Taxonomy" id="2011161"/>
    <lineage>
        <taxon>Eukaryota</taxon>
        <taxon>Metazoa</taxon>
        <taxon>Ecdysozoa</taxon>
        <taxon>Nematoda</taxon>
        <taxon>Chromadorea</taxon>
        <taxon>Plectida</taxon>
        <taxon>Plectina</taxon>
        <taxon>Plectoidea</taxon>
        <taxon>Plectidae</taxon>
        <taxon>Plectus</taxon>
    </lineage>
</organism>
<keyword evidence="2" id="KW-1185">Reference proteome</keyword>
<dbReference type="WBParaSite" id="PSAMB.scaffold11002size3668.g33801.t1">
    <property type="protein sequence ID" value="PSAMB.scaffold11002size3668.g33801.t1"/>
    <property type="gene ID" value="PSAMB.scaffold11002size3668.g33801"/>
</dbReference>
<feature type="region of interest" description="Disordered" evidence="1">
    <location>
        <begin position="32"/>
        <end position="56"/>
    </location>
</feature>
<evidence type="ECO:0000313" key="3">
    <source>
        <dbReference type="WBParaSite" id="PSAMB.scaffold11002size3668.g33801.t1"/>
    </source>
</evidence>
<evidence type="ECO:0000256" key="1">
    <source>
        <dbReference type="SAM" id="MobiDB-lite"/>
    </source>
</evidence>
<proteinExistence type="predicted"/>
<reference evidence="3" key="1">
    <citation type="submission" date="2022-11" db="UniProtKB">
        <authorList>
            <consortium name="WormBaseParasite"/>
        </authorList>
    </citation>
    <scope>IDENTIFICATION</scope>
</reference>
<protein>
    <submittedName>
        <fullName evidence="3">Uncharacterized protein</fullName>
    </submittedName>
</protein>
<name>A0A914UNF4_9BILA</name>
<sequence>MLRVTEHFNARSCRCLVPFGAGAVTMAADGVGRTSDDRYASPTADGQRTNAEGKENRSCLVRRRQFGWGSA</sequence>
<evidence type="ECO:0000313" key="2">
    <source>
        <dbReference type="Proteomes" id="UP000887566"/>
    </source>
</evidence>
<dbReference type="Proteomes" id="UP000887566">
    <property type="component" value="Unplaced"/>
</dbReference>
<dbReference type="AlphaFoldDB" id="A0A914UNF4"/>